<dbReference type="EMBL" id="CAJVQC010026420">
    <property type="protein sequence ID" value="CAG8733132.1"/>
    <property type="molecule type" value="Genomic_DNA"/>
</dbReference>
<organism evidence="1 2">
    <name type="scientific">Racocetra persica</name>
    <dbReference type="NCBI Taxonomy" id="160502"/>
    <lineage>
        <taxon>Eukaryota</taxon>
        <taxon>Fungi</taxon>
        <taxon>Fungi incertae sedis</taxon>
        <taxon>Mucoromycota</taxon>
        <taxon>Glomeromycotina</taxon>
        <taxon>Glomeromycetes</taxon>
        <taxon>Diversisporales</taxon>
        <taxon>Gigasporaceae</taxon>
        <taxon>Racocetra</taxon>
    </lineage>
</organism>
<dbReference type="Proteomes" id="UP000789920">
    <property type="component" value="Unassembled WGS sequence"/>
</dbReference>
<evidence type="ECO:0000313" key="1">
    <source>
        <dbReference type="EMBL" id="CAG8733132.1"/>
    </source>
</evidence>
<reference evidence="1" key="1">
    <citation type="submission" date="2021-06" db="EMBL/GenBank/DDBJ databases">
        <authorList>
            <person name="Kallberg Y."/>
            <person name="Tangrot J."/>
            <person name="Rosling A."/>
        </authorList>
    </citation>
    <scope>NUCLEOTIDE SEQUENCE</scope>
    <source>
        <strain evidence="1">MA461A</strain>
    </source>
</reference>
<evidence type="ECO:0000313" key="2">
    <source>
        <dbReference type="Proteomes" id="UP000789920"/>
    </source>
</evidence>
<name>A0ACA9Q2C6_9GLOM</name>
<protein>
    <submittedName>
        <fullName evidence="1">24102_t:CDS:1</fullName>
    </submittedName>
</protein>
<gene>
    <name evidence="1" type="ORF">RPERSI_LOCUS12367</name>
</gene>
<proteinExistence type="predicted"/>
<feature type="non-terminal residue" evidence="1">
    <location>
        <position position="88"/>
    </location>
</feature>
<keyword evidence="2" id="KW-1185">Reference proteome</keyword>
<sequence length="88" mass="10237">MVNILVSCLTLQFSVEDRNRQGIQQMDSKIPGQISLDIVFRYSIPGRQANFEKAPIFEDTNLELFLDFLILKGTMQQIQYELHAFQEI</sequence>
<comment type="caution">
    <text evidence="1">The sequence shown here is derived from an EMBL/GenBank/DDBJ whole genome shotgun (WGS) entry which is preliminary data.</text>
</comment>
<accession>A0ACA9Q2C6</accession>